<accession>A0A1D9GLT9</accession>
<organism evidence="1 2">
    <name type="scientific">Marinobacter salinus</name>
    <dbReference type="NCBI Taxonomy" id="1874317"/>
    <lineage>
        <taxon>Bacteria</taxon>
        <taxon>Pseudomonadati</taxon>
        <taxon>Pseudomonadota</taxon>
        <taxon>Gammaproteobacteria</taxon>
        <taxon>Pseudomonadales</taxon>
        <taxon>Marinobacteraceae</taxon>
        <taxon>Marinobacter</taxon>
    </lineage>
</organism>
<dbReference type="RefSeq" id="WP_070969641.1">
    <property type="nucleotide sequence ID" value="NZ_CP017715.1"/>
</dbReference>
<dbReference type="OrthoDB" id="2900194at2"/>
<dbReference type="STRING" id="1874317.BKP64_10745"/>
<dbReference type="Proteomes" id="UP000177445">
    <property type="component" value="Chromosome"/>
</dbReference>
<gene>
    <name evidence="1" type="ORF">BKP64_10745</name>
</gene>
<evidence type="ECO:0000313" key="1">
    <source>
        <dbReference type="EMBL" id="AOY88606.1"/>
    </source>
</evidence>
<evidence type="ECO:0008006" key="3">
    <source>
        <dbReference type="Google" id="ProtNLM"/>
    </source>
</evidence>
<dbReference type="AlphaFoldDB" id="A0A1D9GLT9"/>
<dbReference type="EMBL" id="CP017715">
    <property type="protein sequence ID" value="AOY88606.1"/>
    <property type="molecule type" value="Genomic_DNA"/>
</dbReference>
<proteinExistence type="predicted"/>
<name>A0A1D9GLT9_9GAMM</name>
<evidence type="ECO:0000313" key="2">
    <source>
        <dbReference type="Proteomes" id="UP000177445"/>
    </source>
</evidence>
<reference evidence="1 2" key="1">
    <citation type="submission" date="2016-10" db="EMBL/GenBank/DDBJ databases">
        <title>Marinobacter salinus sp. nov., a moderately halophilic bacterium isolated from a tidal flat environment.</title>
        <authorList>
            <person name="Park S.-J."/>
        </authorList>
    </citation>
    <scope>NUCLEOTIDE SEQUENCE [LARGE SCALE GENOMIC DNA]</scope>
    <source>
        <strain evidence="1 2">Hb8</strain>
    </source>
</reference>
<keyword evidence="2" id="KW-1185">Reference proteome</keyword>
<protein>
    <recommendedName>
        <fullName evidence="3">UVR domain-containing protein</fullName>
    </recommendedName>
</protein>
<sequence length="362" mass="42053">MSQIQREGEVRFGDASLSVWENPERRGWDQWQEYERDFKRQVFKRIVQQLNRLGWSVQVPSEMIEQYGRSFAEGHRYCRKGDLQGYLDLSGRCIKFEMWQDVANGDNPNGGRYDFDKEKRMPYLLWLETERTRLRVRDYLCNVFSGYGFCDRKGEGRHAKRGPGGLTAVEWVEQSNRSGGHYDSALGRARINMASNARSADGETINHGAQVFAIGYDDRVVVGTAYYNLNNMWWVVTGKYGLLNVHSGAIYLTNPGDLRRKRNDGKRRSRLERELSRAVKAMDFQRAQVIKDILFPTNEPLFMVYHKEHGCYHRSNFCGYARDLVDAGRFTWEELGRFRPRNGGMEDDLSRIVPVDQEVKAA</sequence>
<dbReference type="KEGG" id="msq:BKP64_10745"/>